<evidence type="ECO:0000313" key="5">
    <source>
        <dbReference type="Proteomes" id="UP000254875"/>
    </source>
</evidence>
<evidence type="ECO:0000259" key="3">
    <source>
        <dbReference type="PROSITE" id="PS50887"/>
    </source>
</evidence>
<dbReference type="InterPro" id="IPR000160">
    <property type="entry name" value="GGDEF_dom"/>
</dbReference>
<dbReference type="PROSITE" id="PS50887">
    <property type="entry name" value="GGDEF"/>
    <property type="match status" value="1"/>
</dbReference>
<feature type="domain" description="GGDEF" evidence="3">
    <location>
        <begin position="230"/>
        <end position="363"/>
    </location>
</feature>
<evidence type="ECO:0000259" key="2">
    <source>
        <dbReference type="PROSITE" id="PS50883"/>
    </source>
</evidence>
<feature type="domain" description="EAL" evidence="2">
    <location>
        <begin position="372"/>
        <end position="624"/>
    </location>
</feature>
<reference evidence="5" key="1">
    <citation type="submission" date="2018-05" db="EMBL/GenBank/DDBJ databases">
        <authorList>
            <person name="Feng T."/>
        </authorList>
    </citation>
    <scope>NUCLEOTIDE SEQUENCE [LARGE SCALE GENOMIC DNA]</scope>
    <source>
        <strain evidence="5">S27</strain>
    </source>
</reference>
<dbReference type="InterPro" id="IPR052155">
    <property type="entry name" value="Biofilm_reg_signaling"/>
</dbReference>
<dbReference type="Pfam" id="PF17152">
    <property type="entry name" value="CHASE8"/>
    <property type="match status" value="1"/>
</dbReference>
<evidence type="ECO:0000256" key="1">
    <source>
        <dbReference type="SAM" id="Phobius"/>
    </source>
</evidence>
<dbReference type="AlphaFoldDB" id="A0A370MWJ6"/>
<dbReference type="SMART" id="SM00052">
    <property type="entry name" value="EAL"/>
    <property type="match status" value="1"/>
</dbReference>
<dbReference type="Pfam" id="PF00563">
    <property type="entry name" value="EAL"/>
    <property type="match status" value="1"/>
</dbReference>
<gene>
    <name evidence="4" type="ORF">DLM46_37235</name>
</gene>
<keyword evidence="1" id="KW-0812">Transmembrane</keyword>
<feature type="transmembrane region" description="Helical" evidence="1">
    <location>
        <begin position="160"/>
        <end position="181"/>
    </location>
</feature>
<dbReference type="InterPro" id="IPR033417">
    <property type="entry name" value="CHASE8"/>
</dbReference>
<dbReference type="NCBIfam" id="TIGR00254">
    <property type="entry name" value="GGDEF"/>
    <property type="match status" value="1"/>
</dbReference>
<dbReference type="Proteomes" id="UP000254875">
    <property type="component" value="Unassembled WGS sequence"/>
</dbReference>
<dbReference type="CDD" id="cd01948">
    <property type="entry name" value="EAL"/>
    <property type="match status" value="1"/>
</dbReference>
<dbReference type="PROSITE" id="PS50883">
    <property type="entry name" value="EAL"/>
    <property type="match status" value="1"/>
</dbReference>
<dbReference type="OrthoDB" id="9813903at2"/>
<dbReference type="InterPro" id="IPR043128">
    <property type="entry name" value="Rev_trsase/Diguanyl_cyclase"/>
</dbReference>
<dbReference type="RefSeq" id="WP_115109731.1">
    <property type="nucleotide sequence ID" value="NZ_QHKS01000052.1"/>
</dbReference>
<dbReference type="Gene3D" id="3.20.20.450">
    <property type="entry name" value="EAL domain"/>
    <property type="match status" value="1"/>
</dbReference>
<keyword evidence="1" id="KW-0472">Membrane</keyword>
<accession>A0A370MWJ6</accession>
<protein>
    <submittedName>
        <fullName evidence="4">GGDEF-domain containing protein</fullName>
    </submittedName>
</protein>
<sequence>MTSHEEQAPSLTLALGRLNIVGIAIALLISSAGLLAYQALSLRAALAADARLQAAMVSANITASLMFHDEQATGEILRPLGNVPYVESVAVFNAKGSVHARYARAGISAHEADEATLASNFAPDHFSLKDVFVANPVIHDGDVLGTVVLVASTEGMVRELWQYAGFLLAACICALCVSSVVTSRMKARVSKAERELEYLARTDPLTDLPNRRAFYDELAARLRPGADDWAQVTLVLIDLDNFKMVNDTLGHGAGDELLRSVASALLDAVRPTDVVSRIGGDEFAVLAVDDADRTASRRTAERITTMLARPFELQGGSVPVTTSVGFSRFPDDAIDVASLVSSADIALYAAKSGGKNVAVEFRPQMTKDAQRRARLERELREAIERDALELAYQPQYDCQTGQLVGVEALARWTHASEGSISPAEFIPIAENSELIVALGRWVMRRACHDAARWNANASNAASVSVNVSARQLRQPGFLLDVLEALKESGLPPGMLEIELTESLLMANMSVAVNVMKQLRAQGIRLSIDDFGTGYSSLSYLQSFPLNQIKIDRSFVRALPHAGQPIVTAIISMAHSFGLTVVAEGVEYPVQLAWLCEAGCDVVQGFLTGRPMSFAGIAEVMRANDGAAVVSEDC</sequence>
<feature type="transmembrane region" description="Helical" evidence="1">
    <location>
        <begin position="20"/>
        <end position="40"/>
    </location>
</feature>
<dbReference type="SUPFAM" id="SSF141868">
    <property type="entry name" value="EAL domain-like"/>
    <property type="match status" value="1"/>
</dbReference>
<organism evidence="4 5">
    <name type="scientific">Paraburkholderia lacunae</name>
    <dbReference type="NCBI Taxonomy" id="2211104"/>
    <lineage>
        <taxon>Bacteria</taxon>
        <taxon>Pseudomonadati</taxon>
        <taxon>Pseudomonadota</taxon>
        <taxon>Betaproteobacteria</taxon>
        <taxon>Burkholderiales</taxon>
        <taxon>Burkholderiaceae</taxon>
        <taxon>Paraburkholderia</taxon>
    </lineage>
</organism>
<dbReference type="GO" id="GO:0003824">
    <property type="term" value="F:catalytic activity"/>
    <property type="evidence" value="ECO:0007669"/>
    <property type="project" value="UniProtKB-ARBA"/>
</dbReference>
<dbReference type="InterPro" id="IPR035919">
    <property type="entry name" value="EAL_sf"/>
</dbReference>
<dbReference type="PANTHER" id="PTHR44757:SF2">
    <property type="entry name" value="BIOFILM ARCHITECTURE MAINTENANCE PROTEIN MBAA"/>
    <property type="match status" value="1"/>
</dbReference>
<dbReference type="Pfam" id="PF00990">
    <property type="entry name" value="GGDEF"/>
    <property type="match status" value="1"/>
</dbReference>
<dbReference type="InterPro" id="IPR001633">
    <property type="entry name" value="EAL_dom"/>
</dbReference>
<comment type="caution">
    <text evidence="4">The sequence shown here is derived from an EMBL/GenBank/DDBJ whole genome shotgun (WGS) entry which is preliminary data.</text>
</comment>
<dbReference type="CDD" id="cd01949">
    <property type="entry name" value="GGDEF"/>
    <property type="match status" value="1"/>
</dbReference>
<dbReference type="EMBL" id="QHKS01000052">
    <property type="protein sequence ID" value="RDJ97557.1"/>
    <property type="molecule type" value="Genomic_DNA"/>
</dbReference>
<dbReference type="SMART" id="SM00267">
    <property type="entry name" value="GGDEF"/>
    <property type="match status" value="1"/>
</dbReference>
<proteinExistence type="predicted"/>
<dbReference type="Gene3D" id="3.30.70.270">
    <property type="match status" value="1"/>
</dbReference>
<name>A0A370MWJ6_9BURK</name>
<keyword evidence="1" id="KW-1133">Transmembrane helix</keyword>
<dbReference type="InterPro" id="IPR029787">
    <property type="entry name" value="Nucleotide_cyclase"/>
</dbReference>
<dbReference type="FunFam" id="3.30.70.270:FF:000001">
    <property type="entry name" value="Diguanylate cyclase domain protein"/>
    <property type="match status" value="1"/>
</dbReference>
<evidence type="ECO:0000313" key="4">
    <source>
        <dbReference type="EMBL" id="RDJ97557.1"/>
    </source>
</evidence>
<dbReference type="SUPFAM" id="SSF55073">
    <property type="entry name" value="Nucleotide cyclase"/>
    <property type="match status" value="1"/>
</dbReference>
<dbReference type="PANTHER" id="PTHR44757">
    <property type="entry name" value="DIGUANYLATE CYCLASE DGCP"/>
    <property type="match status" value="1"/>
</dbReference>
<keyword evidence="5" id="KW-1185">Reference proteome</keyword>